<keyword evidence="3" id="KW-0274">FAD</keyword>
<evidence type="ECO:0000256" key="5">
    <source>
        <dbReference type="ARBA" id="ARBA00023033"/>
    </source>
</evidence>
<name>A0AA39R3K2_9LECA</name>
<protein>
    <recommendedName>
        <fullName evidence="6">FAD-binding domain-containing protein</fullName>
    </recommendedName>
</protein>
<keyword evidence="8" id="KW-1185">Reference proteome</keyword>
<dbReference type="GO" id="GO:0004497">
    <property type="term" value="F:monooxygenase activity"/>
    <property type="evidence" value="ECO:0007669"/>
    <property type="project" value="UniProtKB-KW"/>
</dbReference>
<evidence type="ECO:0000256" key="3">
    <source>
        <dbReference type="ARBA" id="ARBA00022827"/>
    </source>
</evidence>
<comment type="caution">
    <text evidence="7">The sequence shown here is derived from an EMBL/GenBank/DDBJ whole genome shotgun (WGS) entry which is preliminary data.</text>
</comment>
<dbReference type="InterPro" id="IPR002938">
    <property type="entry name" value="FAD-bd"/>
</dbReference>
<organism evidence="7 8">
    <name type="scientific">Cladonia borealis</name>
    <dbReference type="NCBI Taxonomy" id="184061"/>
    <lineage>
        <taxon>Eukaryota</taxon>
        <taxon>Fungi</taxon>
        <taxon>Dikarya</taxon>
        <taxon>Ascomycota</taxon>
        <taxon>Pezizomycotina</taxon>
        <taxon>Lecanoromycetes</taxon>
        <taxon>OSLEUM clade</taxon>
        <taxon>Lecanoromycetidae</taxon>
        <taxon>Lecanorales</taxon>
        <taxon>Lecanorineae</taxon>
        <taxon>Cladoniaceae</taxon>
        <taxon>Cladonia</taxon>
    </lineage>
</organism>
<keyword evidence="2" id="KW-0285">Flavoprotein</keyword>
<dbReference type="Proteomes" id="UP001166286">
    <property type="component" value="Unassembled WGS sequence"/>
</dbReference>
<keyword evidence="5" id="KW-0503">Monooxygenase</keyword>
<dbReference type="GO" id="GO:0071949">
    <property type="term" value="F:FAD binding"/>
    <property type="evidence" value="ECO:0007669"/>
    <property type="project" value="InterPro"/>
</dbReference>
<evidence type="ECO:0000259" key="6">
    <source>
        <dbReference type="Pfam" id="PF01494"/>
    </source>
</evidence>
<dbReference type="PRINTS" id="PR00420">
    <property type="entry name" value="RNGMNOXGNASE"/>
</dbReference>
<proteinExistence type="inferred from homology"/>
<evidence type="ECO:0000256" key="4">
    <source>
        <dbReference type="ARBA" id="ARBA00023002"/>
    </source>
</evidence>
<sequence>MKIIIVGAGISGLTTYLFLKKLLPSALLDDVPIELLIYEKHQAAAEKGHTSGSTTVGGALAIVPNGLHVLRDLNEELFEKIVAKGYSCSHFCMRNSYGCTLARFPTVDHGPPPTYTVMIGRQEFWQCLREAVPDEAIVHANVLEVTCGQAQQARLKFADGSPDVEADLIIGADGVRSVVKRTVTGDGRTDHYPATYEGLVGIGGFISASTLGPTYPPGQTTMTFGAHGFFGYGPCNLASPTNRPDQIPSPETPLHSAIWWSTYQVSTPPSITSPDFSAIQAQLQTRHSNWKDPVIQNIVSTATVDSIYPTWTTPPLPTWSSNGNTVLVGDAAHALQPSSGQGASQALEDVQVLSLLLAHFLHKSQSPSPSPSTPQNPSQAISLALKNYELIRKPRVTAIQQASKRFGDMKRKKGVIEEWMTYFFLWLMGKWGAAGNYEKLLQELPVYEVRKFIEADQKVEETE</sequence>
<dbReference type="InterPro" id="IPR036188">
    <property type="entry name" value="FAD/NAD-bd_sf"/>
</dbReference>
<dbReference type="InterPro" id="IPR050493">
    <property type="entry name" value="FAD-dep_Monooxygenase_BioMet"/>
</dbReference>
<feature type="domain" description="FAD-binding" evidence="6">
    <location>
        <begin position="322"/>
        <end position="362"/>
    </location>
</feature>
<evidence type="ECO:0000313" key="7">
    <source>
        <dbReference type="EMBL" id="KAK0514267.1"/>
    </source>
</evidence>
<reference evidence="7" key="1">
    <citation type="submission" date="2023-03" db="EMBL/GenBank/DDBJ databases">
        <title>Complete genome of Cladonia borealis.</title>
        <authorList>
            <person name="Park H."/>
        </authorList>
    </citation>
    <scope>NUCLEOTIDE SEQUENCE</scope>
    <source>
        <strain evidence="7">ANT050790</strain>
    </source>
</reference>
<dbReference type="Gene3D" id="3.50.50.60">
    <property type="entry name" value="FAD/NAD(P)-binding domain"/>
    <property type="match status" value="1"/>
</dbReference>
<evidence type="ECO:0000313" key="8">
    <source>
        <dbReference type="Proteomes" id="UP001166286"/>
    </source>
</evidence>
<dbReference type="SUPFAM" id="SSF51905">
    <property type="entry name" value="FAD/NAD(P)-binding domain"/>
    <property type="match status" value="1"/>
</dbReference>
<accession>A0AA39R3K2</accession>
<dbReference type="PANTHER" id="PTHR13789">
    <property type="entry name" value="MONOOXYGENASE"/>
    <property type="match status" value="1"/>
</dbReference>
<keyword evidence="4" id="KW-0560">Oxidoreductase</keyword>
<evidence type="ECO:0000256" key="1">
    <source>
        <dbReference type="ARBA" id="ARBA00007992"/>
    </source>
</evidence>
<gene>
    <name evidence="7" type="ORF">JMJ35_002884</name>
</gene>
<comment type="similarity">
    <text evidence="1">Belongs to the paxM FAD-dependent monooxygenase family.</text>
</comment>
<evidence type="ECO:0000256" key="2">
    <source>
        <dbReference type="ARBA" id="ARBA00022630"/>
    </source>
</evidence>
<dbReference type="PANTHER" id="PTHR13789:SF309">
    <property type="entry name" value="PUTATIVE (AFU_ORTHOLOGUE AFUA_6G14510)-RELATED"/>
    <property type="match status" value="1"/>
</dbReference>
<dbReference type="AlphaFoldDB" id="A0AA39R3K2"/>
<dbReference type="EMBL" id="JAFEKC020000005">
    <property type="protein sequence ID" value="KAK0514267.1"/>
    <property type="molecule type" value="Genomic_DNA"/>
</dbReference>
<dbReference type="Pfam" id="PF01494">
    <property type="entry name" value="FAD_binding_3"/>
    <property type="match status" value="1"/>
</dbReference>